<comment type="caution">
    <text evidence="2">The sequence shown here is derived from an EMBL/GenBank/DDBJ whole genome shotgun (WGS) entry which is preliminary data.</text>
</comment>
<dbReference type="AlphaFoldDB" id="A0A2G1XJS3"/>
<dbReference type="PANTHER" id="PTHR43591">
    <property type="entry name" value="METHYLTRANSFERASE"/>
    <property type="match status" value="1"/>
</dbReference>
<dbReference type="InterPro" id="IPR029063">
    <property type="entry name" value="SAM-dependent_MTases_sf"/>
</dbReference>
<dbReference type="SUPFAM" id="SSF53335">
    <property type="entry name" value="S-adenosyl-L-methionine-dependent methyltransferases"/>
    <property type="match status" value="1"/>
</dbReference>
<reference evidence="2 3" key="1">
    <citation type="journal article" date="2017" name="Biochemistry">
        <title>Identification of the Biosynthetic Pathway for the Antibiotic Bicyclomycin.</title>
        <authorList>
            <person name="Patteson J."/>
            <person name="Cai W."/>
            <person name="Johnson R.A."/>
            <person name="Santa Maria K."/>
            <person name="Li B."/>
        </authorList>
    </citation>
    <scope>NUCLEOTIDE SEQUENCE [LARGE SCALE GENOMIC DNA]</scope>
    <source>
        <strain evidence="2 3">ATCC 21532</strain>
    </source>
</reference>
<sequence length="272" mass="30199">MGDRYVPHAFSHIDAHPNPVRLVDALYRLRAEPFFASYKRRLRQLLQAQPGQRFLDVGAGTGDAARELAAETGAETIACDLSQTMCAEMKRAGLEQVVVADSHCLPFQDAGFDGVWADRVLQHVESPARTLDEMVRVTRPGGRIVVCDPDTATQALDIDDHRLASKVLGLRQSVSIRHGTFARRVPGLLTARGLLDVEVEPHTLVIRDKRAVDGTMGIRDWADVFADRGHLDRSEARRFNALLDDAVEGNRFLYAVTYFLTSATVPTVRTQR</sequence>
<name>A0A2G1XJS3_STRCJ</name>
<keyword evidence="2" id="KW-0489">Methyltransferase</keyword>
<dbReference type="Gene3D" id="3.40.50.150">
    <property type="entry name" value="Vaccinia Virus protein VP39"/>
    <property type="match status" value="1"/>
</dbReference>
<dbReference type="Proteomes" id="UP000222531">
    <property type="component" value="Unassembled WGS sequence"/>
</dbReference>
<keyword evidence="2" id="KW-0808">Transferase</keyword>
<dbReference type="GO" id="GO:0008757">
    <property type="term" value="F:S-adenosylmethionine-dependent methyltransferase activity"/>
    <property type="evidence" value="ECO:0007669"/>
    <property type="project" value="InterPro"/>
</dbReference>
<proteinExistence type="predicted"/>
<dbReference type="OrthoDB" id="3636702at2"/>
<dbReference type="GO" id="GO:0032259">
    <property type="term" value="P:methylation"/>
    <property type="evidence" value="ECO:0007669"/>
    <property type="project" value="UniProtKB-KW"/>
</dbReference>
<evidence type="ECO:0000259" key="1">
    <source>
        <dbReference type="Pfam" id="PF08241"/>
    </source>
</evidence>
<evidence type="ECO:0000313" key="2">
    <source>
        <dbReference type="EMBL" id="PHQ51476.1"/>
    </source>
</evidence>
<dbReference type="Pfam" id="PF08241">
    <property type="entry name" value="Methyltransf_11"/>
    <property type="match status" value="1"/>
</dbReference>
<dbReference type="PANTHER" id="PTHR43591:SF24">
    <property type="entry name" value="2-METHOXY-6-POLYPRENYL-1,4-BENZOQUINOL METHYLASE, MITOCHONDRIAL"/>
    <property type="match status" value="1"/>
</dbReference>
<dbReference type="CDD" id="cd02440">
    <property type="entry name" value="AdoMet_MTases"/>
    <property type="match status" value="1"/>
</dbReference>
<protein>
    <submittedName>
        <fullName evidence="2">SAM-dependent methyltransferase</fullName>
    </submittedName>
</protein>
<accession>A0A2G1XJS3</accession>
<evidence type="ECO:0000313" key="3">
    <source>
        <dbReference type="Proteomes" id="UP000222531"/>
    </source>
</evidence>
<feature type="domain" description="Methyltransferase type 11" evidence="1">
    <location>
        <begin position="55"/>
        <end position="146"/>
    </location>
</feature>
<organism evidence="2 3">
    <name type="scientific">Streptomyces cinnamoneus</name>
    <name type="common">Streptoverticillium cinnamoneum</name>
    <dbReference type="NCBI Taxonomy" id="53446"/>
    <lineage>
        <taxon>Bacteria</taxon>
        <taxon>Bacillati</taxon>
        <taxon>Actinomycetota</taxon>
        <taxon>Actinomycetes</taxon>
        <taxon>Kitasatosporales</taxon>
        <taxon>Streptomycetaceae</taxon>
        <taxon>Streptomyces</taxon>
        <taxon>Streptomyces cinnamoneus group</taxon>
    </lineage>
</organism>
<keyword evidence="3" id="KW-1185">Reference proteome</keyword>
<dbReference type="InterPro" id="IPR013216">
    <property type="entry name" value="Methyltransf_11"/>
</dbReference>
<dbReference type="RefSeq" id="WP_099199185.1">
    <property type="nucleotide sequence ID" value="NZ_JBIRXA010000002.1"/>
</dbReference>
<dbReference type="EMBL" id="NHZO01000145">
    <property type="protein sequence ID" value="PHQ51476.1"/>
    <property type="molecule type" value="Genomic_DNA"/>
</dbReference>
<gene>
    <name evidence="2" type="ORF">BLA24_13250</name>
</gene>